<feature type="compositionally biased region" description="Basic and acidic residues" evidence="8">
    <location>
        <begin position="1664"/>
        <end position="1678"/>
    </location>
</feature>
<dbReference type="GO" id="GO:0005886">
    <property type="term" value="C:plasma membrane"/>
    <property type="evidence" value="ECO:0007669"/>
    <property type="project" value="UniProtKB-SubCell"/>
</dbReference>
<keyword evidence="5" id="KW-1133">Transmembrane helix</keyword>
<dbReference type="GO" id="GO:0007156">
    <property type="term" value="P:homophilic cell adhesion via plasma membrane adhesion molecules"/>
    <property type="evidence" value="ECO:0007669"/>
    <property type="project" value="InterPro"/>
</dbReference>
<dbReference type="SMART" id="SM00112">
    <property type="entry name" value="CA"/>
    <property type="match status" value="11"/>
</dbReference>
<dbReference type="PROSITE" id="PS50268">
    <property type="entry name" value="CADHERIN_2"/>
    <property type="match status" value="11"/>
</dbReference>
<feature type="domain" description="Cadherin" evidence="9">
    <location>
        <begin position="597"/>
        <end position="702"/>
    </location>
</feature>
<feature type="domain" description="Cadherin" evidence="9">
    <location>
        <begin position="1245"/>
        <end position="1354"/>
    </location>
</feature>
<feature type="domain" description="Cadherin" evidence="9">
    <location>
        <begin position="1139"/>
        <end position="1244"/>
    </location>
</feature>
<dbReference type="Gene3D" id="2.60.40.60">
    <property type="entry name" value="Cadherins"/>
    <property type="match status" value="12"/>
</dbReference>
<dbReference type="eggNOG" id="KOG3594">
    <property type="taxonomic scope" value="Eukaryota"/>
</dbReference>
<evidence type="ECO:0000256" key="1">
    <source>
        <dbReference type="ARBA" id="ARBA00004370"/>
    </source>
</evidence>
<dbReference type="EMBL" id="GG666686">
    <property type="protein sequence ID" value="EEN43671.1"/>
    <property type="molecule type" value="Genomic_DNA"/>
</dbReference>
<keyword evidence="3" id="KW-0677">Repeat</keyword>
<dbReference type="Gene3D" id="2.20.100.10">
    <property type="entry name" value="Thrombospondin type-1 (TSP1) repeat"/>
    <property type="match status" value="1"/>
</dbReference>
<feature type="domain" description="Cadherin" evidence="9">
    <location>
        <begin position="912"/>
        <end position="1014"/>
    </location>
</feature>
<feature type="domain" description="Cadherin" evidence="9">
    <location>
        <begin position="703"/>
        <end position="808"/>
    </location>
</feature>
<feature type="domain" description="Cadherin" evidence="9">
    <location>
        <begin position="206"/>
        <end position="304"/>
    </location>
</feature>
<comment type="subcellular location">
    <subcellularLocation>
        <location evidence="1">Membrane</location>
    </subcellularLocation>
</comment>
<dbReference type="FunFam" id="2.60.40.60:FF:000358">
    <property type="entry name" value="Si:dkey-30k22.7"/>
    <property type="match status" value="1"/>
</dbReference>
<keyword evidence="2" id="KW-0812">Transmembrane</keyword>
<feature type="domain" description="Cadherin" evidence="9">
    <location>
        <begin position="808"/>
        <end position="910"/>
    </location>
</feature>
<organism>
    <name type="scientific">Branchiostoma floridae</name>
    <name type="common">Florida lancelet</name>
    <name type="synonym">Amphioxus</name>
    <dbReference type="NCBI Taxonomy" id="7739"/>
    <lineage>
        <taxon>Eukaryota</taxon>
        <taxon>Metazoa</taxon>
        <taxon>Chordata</taxon>
        <taxon>Cephalochordata</taxon>
        <taxon>Leptocardii</taxon>
        <taxon>Amphioxiformes</taxon>
        <taxon>Branchiostomatidae</taxon>
        <taxon>Branchiostoma</taxon>
    </lineage>
</organism>
<dbReference type="STRING" id="7739.C3ZUX9"/>
<feature type="domain" description="Cadherin" evidence="9">
    <location>
        <begin position="484"/>
        <end position="596"/>
    </location>
</feature>
<dbReference type="InterPro" id="IPR036383">
    <property type="entry name" value="TSP1_rpt_sf"/>
</dbReference>
<dbReference type="FunFam" id="2.60.40.60:FF:000275">
    <property type="entry name" value="Si:dkey-30k22.7"/>
    <property type="match status" value="1"/>
</dbReference>
<dbReference type="FunFam" id="2.60.40.60:FF:000594">
    <property type="entry name" value="Predicted protein"/>
    <property type="match status" value="1"/>
</dbReference>
<dbReference type="FunFam" id="2.60.40.60:FF:000020">
    <property type="entry name" value="Dachsous cadherin-related 1b"/>
    <property type="match status" value="1"/>
</dbReference>
<feature type="compositionally biased region" description="Polar residues" evidence="8">
    <location>
        <begin position="1683"/>
        <end position="1694"/>
    </location>
</feature>
<gene>
    <name evidence="10" type="ORF">BRAFLDRAFT_96501</name>
</gene>
<evidence type="ECO:0000256" key="7">
    <source>
        <dbReference type="PROSITE-ProRule" id="PRU00043"/>
    </source>
</evidence>
<dbReference type="PRINTS" id="PR00205">
    <property type="entry name" value="CADHERIN"/>
</dbReference>
<feature type="compositionally biased region" description="Pro residues" evidence="8">
    <location>
        <begin position="1600"/>
        <end position="1613"/>
    </location>
</feature>
<feature type="domain" description="Cadherin" evidence="9">
    <location>
        <begin position="1037"/>
        <end position="1137"/>
    </location>
</feature>
<evidence type="ECO:0000313" key="10">
    <source>
        <dbReference type="EMBL" id="EEN43671.1"/>
    </source>
</evidence>
<evidence type="ECO:0000256" key="4">
    <source>
        <dbReference type="ARBA" id="ARBA00022837"/>
    </source>
</evidence>
<evidence type="ECO:0000256" key="6">
    <source>
        <dbReference type="ARBA" id="ARBA00023136"/>
    </source>
</evidence>
<keyword evidence="4 7" id="KW-0106">Calcium</keyword>
<dbReference type="InterPro" id="IPR002126">
    <property type="entry name" value="Cadherin-like_dom"/>
</dbReference>
<feature type="compositionally biased region" description="Acidic residues" evidence="8">
    <location>
        <begin position="1652"/>
        <end position="1663"/>
    </location>
</feature>
<evidence type="ECO:0000256" key="3">
    <source>
        <dbReference type="ARBA" id="ARBA00022737"/>
    </source>
</evidence>
<dbReference type="InterPro" id="IPR020894">
    <property type="entry name" value="Cadherin_CS"/>
</dbReference>
<proteinExistence type="predicted"/>
<feature type="domain" description="Cadherin" evidence="9">
    <location>
        <begin position="305"/>
        <end position="483"/>
    </location>
</feature>
<dbReference type="FunFam" id="2.60.40.60:FF:000454">
    <property type="entry name" value="Si:dkey-30k22.7"/>
    <property type="match status" value="1"/>
</dbReference>
<dbReference type="GO" id="GO:0005509">
    <property type="term" value="F:calcium ion binding"/>
    <property type="evidence" value="ECO:0007669"/>
    <property type="project" value="UniProtKB-UniRule"/>
</dbReference>
<feature type="region of interest" description="Disordered" evidence="8">
    <location>
        <begin position="1"/>
        <end position="22"/>
    </location>
</feature>
<feature type="region of interest" description="Disordered" evidence="8">
    <location>
        <begin position="1475"/>
        <end position="1694"/>
    </location>
</feature>
<keyword evidence="6" id="KW-0472">Membrane</keyword>
<feature type="compositionally biased region" description="Basic residues" evidence="8">
    <location>
        <begin position="1539"/>
        <end position="1552"/>
    </location>
</feature>
<dbReference type="SUPFAM" id="SSF49313">
    <property type="entry name" value="Cadherin-like"/>
    <property type="match status" value="11"/>
</dbReference>
<dbReference type="FunFam" id="2.60.40.60:FF:000472">
    <property type="entry name" value="Protein CBR-CDH-12"/>
    <property type="match status" value="1"/>
</dbReference>
<protein>
    <recommendedName>
        <fullName evidence="9">Cadherin domain-containing protein</fullName>
    </recommendedName>
</protein>
<dbReference type="InterPro" id="IPR015919">
    <property type="entry name" value="Cadherin-like_sf"/>
</dbReference>
<dbReference type="PANTHER" id="PTHR24026">
    <property type="entry name" value="FAT ATYPICAL CADHERIN-RELATED"/>
    <property type="match status" value="1"/>
</dbReference>
<accession>C3ZUX9</accession>
<dbReference type="CDD" id="cd11304">
    <property type="entry name" value="Cadherin_repeat"/>
    <property type="match status" value="10"/>
</dbReference>
<feature type="domain" description="Cadherin" evidence="9">
    <location>
        <begin position="1406"/>
        <end position="1519"/>
    </location>
</feature>
<evidence type="ECO:0000259" key="9">
    <source>
        <dbReference type="PROSITE" id="PS50268"/>
    </source>
</evidence>
<feature type="compositionally biased region" description="Basic and acidic residues" evidence="8">
    <location>
        <begin position="1553"/>
        <end position="1571"/>
    </location>
</feature>
<dbReference type="PROSITE" id="PS00232">
    <property type="entry name" value="CADHERIN_1"/>
    <property type="match status" value="6"/>
</dbReference>
<dbReference type="FunFam" id="2.60.40.60:FF:000446">
    <property type="entry name" value="Si:dkey-30k22.7"/>
    <property type="match status" value="1"/>
</dbReference>
<sequence>MVSRVRSRSCPGKPGYSGTPTCDGDDTDWEECIPDQSTWGEWSPWTEDCEAQYVNHTAVEARIRTRRCLDRIAYDGAPLCEGTDLEWQLCNIGREARNFSGLFQTVKSSIQPGYTVGDEVLDLKELSLDDNDESADYEILCCDEGKFVLEENGLLRVSQMLDPNRPYELTIVAIDDTAEPSALLHIFEVMIDVNHTEWIYDRTGCPHVVLTREVEEGQSNGTVIVDLATELGEDETSRYFLQFGLCSDLVNVNEFTGIVSTSKTLDRETMPSLNFDVVVVNHTSTTTVTVNVNVTDINDHQPIFHNTPVAGIISSDAPAGTIVAIVKATDEDEGTNGMVEYVLESYKDAFKISSTEGVIRVKDTKSLPNSNDLQVITLSVSARDNGTVPRSTPEPRAVELTIVSSSVSEIYVVETVEENIPVDTVVANFSDKLQTENTEDPPGKYRFILQDDGSGQAQMFSLDNTTISVTIDVTDTNDNTPVFSAQSYVGHIAENATADDFVIFRNQGPEATDADFGCNGTVTYGIHSSQDGGMFAINPQTAEIYVSSGSEFDRESKDQYSFTITATDRDGGIGSFTGTASITIIIDDINDNAPIIHSTQNHIDLYENVTRGHLITTLSATDADEGANAEIVYSLEDGDGFFLFNIHPTTGELKVTSGHLDRETTETYELTISARDRGSPSQTVTQSMTITILDCNDNAPIFSQNVYKFSVREDVGVGTTIAAISATDADVTIQNSDVRYTIVNGRGTFYVDSTTGAVVVNDTLDYEEGQTYFEFEVEAEDTGNPVLTGKRSILQINVLDANDNRPIISVNQNYSLLTTAPKGSIVTVVQASDLDSGDNGKVTFAIDPPQDSFIIDEETGIVKLNQLENTNEITSVITATDNGEEKLSSSLTLVVQVIEPDPGDTLDPLNFNNDTYKIDVPENIPGNSPVLNVSIAEAGLTYEILPESPLFQVDTQGIIHTRERQHPNDESSLLDRETSEQHVLVIVAKGTYGRQAIASVLINVLDVNDEPPVFPEGEEIFEVTEGDDWVDRTAGNVAASDRDAGLNGTVEYRIIGGNIDKDLGSNADVKYRIISGDGGFLVDIAGGSIFSSKKLDRETKAIYSFVVEAYNPGVDWLNDTATVNITVNDINDNPPNFTNQQPETITIPEDTKTGTSVFRVSAEDRDNNDVNYRLTGGSCRELFSIEESTGEISVKERLDTIDRRDEVYSCIIEVTAEDDGVPSLNTTKSIDVNITAVNYFWPEFEATFLNVTVREGLRWGDPVDGVLLNATDADEGRNGVVMLEITDSSIKGLFNVTAEGQLVVNVAELDREPDNDHVSVNVSAYDLGTPRKYANVSAVVHITVLDINDNVPVPDNESIKVSIPQVFYVNVENTAGFEGNVNEFEKYNIKVNVTVISTNRHTPIFTKDLYELHVNDSLTQGYTFNNMTVKATDDDSGSDGDVEYSFEGHTCQAFLYVLTIDPKNGTVSVKNTLGEEESNRDCTIYATDSGNPPKRRPLKHPVDQLTSAQRDHHETRPSGPRRGTLPPLQTSQNIPQHGKEKRKKKKRSQVHPKHSECRSDRDSGIGQDDSRGSVTDTPGPDSPKTSLDTPKVWSDSPKAWPDPPKAWPDPPKAWPDSRPSKARPNSPKVWPDSPKAWPDSPKALPNDHQTLPDEDSEVSDTEQVDNHEDIDSDARPVYEYDTEATTEYGSMLSL</sequence>
<dbReference type="Pfam" id="PF00028">
    <property type="entry name" value="Cadherin"/>
    <property type="match status" value="8"/>
</dbReference>
<reference evidence="10" key="1">
    <citation type="journal article" date="2008" name="Nature">
        <title>The amphioxus genome and the evolution of the chordate karyotype.</title>
        <authorList>
            <consortium name="US DOE Joint Genome Institute (JGI-PGF)"/>
            <person name="Putnam N.H."/>
            <person name="Butts T."/>
            <person name="Ferrier D.E.K."/>
            <person name="Furlong R.F."/>
            <person name="Hellsten U."/>
            <person name="Kawashima T."/>
            <person name="Robinson-Rechavi M."/>
            <person name="Shoguchi E."/>
            <person name="Terry A."/>
            <person name="Yu J.-K."/>
            <person name="Benito-Gutierrez E.L."/>
            <person name="Dubchak I."/>
            <person name="Garcia-Fernandez J."/>
            <person name="Gibson-Brown J.J."/>
            <person name="Grigoriev I.V."/>
            <person name="Horton A.C."/>
            <person name="de Jong P.J."/>
            <person name="Jurka J."/>
            <person name="Kapitonov V.V."/>
            <person name="Kohara Y."/>
            <person name="Kuroki Y."/>
            <person name="Lindquist E."/>
            <person name="Lucas S."/>
            <person name="Osoegawa K."/>
            <person name="Pennacchio L.A."/>
            <person name="Salamov A.A."/>
            <person name="Satou Y."/>
            <person name="Sauka-Spengler T."/>
            <person name="Schmutz J."/>
            <person name="Shin-I T."/>
            <person name="Toyoda A."/>
            <person name="Bronner-Fraser M."/>
            <person name="Fujiyama A."/>
            <person name="Holland L.Z."/>
            <person name="Holland P.W.H."/>
            <person name="Satoh N."/>
            <person name="Rokhsar D.S."/>
        </authorList>
    </citation>
    <scope>NUCLEOTIDE SEQUENCE [LARGE SCALE GENOMIC DNA]</scope>
    <source>
        <strain evidence="10">S238N-H82</strain>
        <tissue evidence="10">Testes</tissue>
    </source>
</reference>
<dbReference type="InParanoid" id="C3ZUX9"/>
<dbReference type="PANTHER" id="PTHR24026:SF126">
    <property type="entry name" value="PROTOCADHERIN FAT 4"/>
    <property type="match status" value="1"/>
</dbReference>
<evidence type="ECO:0000256" key="8">
    <source>
        <dbReference type="SAM" id="MobiDB-lite"/>
    </source>
</evidence>
<evidence type="ECO:0000256" key="5">
    <source>
        <dbReference type="ARBA" id="ARBA00022989"/>
    </source>
</evidence>
<name>C3ZUX9_BRAFL</name>
<evidence type="ECO:0000256" key="2">
    <source>
        <dbReference type="ARBA" id="ARBA00022692"/>
    </source>
</evidence>